<feature type="region of interest" description="Disordered" evidence="6">
    <location>
        <begin position="177"/>
        <end position="204"/>
    </location>
</feature>
<keyword evidence="10" id="KW-1185">Reference proteome</keyword>
<sequence>MTKQRMAGYIPLRSKGGVQPEAPANAKEIHTTQPVTAEPIEAPVPMQATPAAVTPPEQKAVPAEAPVPVVPAVTPAEASPAAAASEVSCPETTSTRQRMAGYTPLRLRDGVAASVAATTPFGAATASPTAVPTDEPPTDVAPDAVQAQVAPSVESESTPVTAVAATPVAEAPAIPASVPSTIPANRMKGYTPLRPRDGSTGSEAVSADLAAEESFKGQPVAEPVSEPVAVASAATDQPEASQEAVASKPVAEEVLAPQTPAAAAKITPPVTDSESQAPATPAKQDASSIKMKPWVKPAVIILGAVLLALLVVLAARGLRLISPVQDFIGTYDGHSTMPDSAPTGIPGWLGWQHFLNMFFIVLIIRTGLQVRHEKRPAAMWTPKPNSWFSPKGNSPKKYSLSIWTHQALDVLWVVNGVIFVILLAVTGQWMRVVPTSWDIFPNMLSGALQYASLNWPVENGWIHYNALQMVSYFLVIYIAAPLAILTGVRMSSWWPTQPKALNKFYPVEVARKIHFPVMLFFSAFIVVHVFLVLTTGALKNLNHMYSSRDATDAWGLVIFLASVAVIAAAWIFMKPMFLLPVASATGKISKN</sequence>
<feature type="compositionally biased region" description="Low complexity" evidence="6">
    <location>
        <begin position="140"/>
        <end position="158"/>
    </location>
</feature>
<dbReference type="InterPro" id="IPR016174">
    <property type="entry name" value="Di-haem_cyt_TM"/>
</dbReference>
<feature type="transmembrane region" description="Helical" evidence="7">
    <location>
        <begin position="469"/>
        <end position="492"/>
    </location>
</feature>
<feature type="region of interest" description="Disordered" evidence="6">
    <location>
        <begin position="124"/>
        <end position="158"/>
    </location>
</feature>
<gene>
    <name evidence="9" type="ORF">GCM10007173_14590</name>
</gene>
<feature type="transmembrane region" description="Helical" evidence="7">
    <location>
        <begin position="553"/>
        <end position="573"/>
    </location>
</feature>
<keyword evidence="2" id="KW-1003">Cell membrane</keyword>
<dbReference type="InterPro" id="IPR011577">
    <property type="entry name" value="Cyt_b561_bac/Ni-Hgenase"/>
</dbReference>
<dbReference type="Pfam" id="PF01292">
    <property type="entry name" value="Ni_hydr_CYTB"/>
    <property type="match status" value="1"/>
</dbReference>
<evidence type="ECO:0000256" key="2">
    <source>
        <dbReference type="ARBA" id="ARBA00022475"/>
    </source>
</evidence>
<evidence type="ECO:0000313" key="9">
    <source>
        <dbReference type="EMBL" id="GGJ56889.1"/>
    </source>
</evidence>
<feature type="domain" description="Cytochrome b561 bacterial/Ni-hydrogenase" evidence="8">
    <location>
        <begin position="352"/>
        <end position="544"/>
    </location>
</feature>
<dbReference type="GeneID" id="303306097"/>
<feature type="transmembrane region" description="Helical" evidence="7">
    <location>
        <begin position="513"/>
        <end position="533"/>
    </location>
</feature>
<organism evidence="9 10">
    <name type="scientific">Glutamicibacter ardleyensis</name>
    <dbReference type="NCBI Taxonomy" id="225894"/>
    <lineage>
        <taxon>Bacteria</taxon>
        <taxon>Bacillati</taxon>
        <taxon>Actinomycetota</taxon>
        <taxon>Actinomycetes</taxon>
        <taxon>Micrococcales</taxon>
        <taxon>Micrococcaceae</taxon>
        <taxon>Glutamicibacter</taxon>
    </lineage>
</organism>
<dbReference type="EMBL" id="BMKX01000002">
    <property type="protein sequence ID" value="GGJ56889.1"/>
    <property type="molecule type" value="Genomic_DNA"/>
</dbReference>
<keyword evidence="4 7" id="KW-1133">Transmembrane helix</keyword>
<reference evidence="10" key="1">
    <citation type="journal article" date="2019" name="Int. J. Syst. Evol. Microbiol.">
        <title>The Global Catalogue of Microorganisms (GCM) 10K type strain sequencing project: providing services to taxonomists for standard genome sequencing and annotation.</title>
        <authorList>
            <consortium name="The Broad Institute Genomics Platform"/>
            <consortium name="The Broad Institute Genome Sequencing Center for Infectious Disease"/>
            <person name="Wu L."/>
            <person name="Ma J."/>
        </authorList>
    </citation>
    <scope>NUCLEOTIDE SEQUENCE [LARGE SCALE GENOMIC DNA]</scope>
    <source>
        <strain evidence="10">CGMCC 1.3685</strain>
    </source>
</reference>
<proteinExistence type="predicted"/>
<dbReference type="RefSeq" id="WP_229677050.1">
    <property type="nucleotide sequence ID" value="NZ_BMKX01000002.1"/>
</dbReference>
<protein>
    <recommendedName>
        <fullName evidence="8">Cytochrome b561 bacterial/Ni-hydrogenase domain-containing protein</fullName>
    </recommendedName>
</protein>
<feature type="compositionally biased region" description="Low complexity" evidence="6">
    <location>
        <begin position="77"/>
        <end position="88"/>
    </location>
</feature>
<evidence type="ECO:0000256" key="5">
    <source>
        <dbReference type="ARBA" id="ARBA00023136"/>
    </source>
</evidence>
<name>A0ABQ2DIM0_9MICC</name>
<comment type="caution">
    <text evidence="9">The sequence shown here is derived from an EMBL/GenBank/DDBJ whole genome shotgun (WGS) entry which is preliminary data.</text>
</comment>
<dbReference type="SUPFAM" id="SSF81342">
    <property type="entry name" value="Transmembrane di-heme cytochromes"/>
    <property type="match status" value="1"/>
</dbReference>
<feature type="transmembrane region" description="Helical" evidence="7">
    <location>
        <begin position="348"/>
        <end position="368"/>
    </location>
</feature>
<keyword evidence="5 7" id="KW-0472">Membrane</keyword>
<evidence type="ECO:0000256" key="3">
    <source>
        <dbReference type="ARBA" id="ARBA00022692"/>
    </source>
</evidence>
<evidence type="ECO:0000313" key="10">
    <source>
        <dbReference type="Proteomes" id="UP000606115"/>
    </source>
</evidence>
<accession>A0ABQ2DIM0</accession>
<feature type="region of interest" description="Disordered" evidence="6">
    <location>
        <begin position="228"/>
        <end position="288"/>
    </location>
</feature>
<dbReference type="Gene3D" id="1.20.950.20">
    <property type="entry name" value="Transmembrane di-heme cytochromes, Chain C"/>
    <property type="match status" value="1"/>
</dbReference>
<evidence type="ECO:0000256" key="4">
    <source>
        <dbReference type="ARBA" id="ARBA00022989"/>
    </source>
</evidence>
<comment type="subcellular location">
    <subcellularLocation>
        <location evidence="1">Cell membrane</location>
        <topology evidence="1">Multi-pass membrane protein</topology>
    </subcellularLocation>
</comment>
<evidence type="ECO:0000256" key="6">
    <source>
        <dbReference type="SAM" id="MobiDB-lite"/>
    </source>
</evidence>
<evidence type="ECO:0000256" key="7">
    <source>
        <dbReference type="SAM" id="Phobius"/>
    </source>
</evidence>
<dbReference type="Proteomes" id="UP000606115">
    <property type="component" value="Unassembled WGS sequence"/>
</dbReference>
<evidence type="ECO:0000259" key="8">
    <source>
        <dbReference type="Pfam" id="PF01292"/>
    </source>
</evidence>
<feature type="transmembrane region" description="Helical" evidence="7">
    <location>
        <begin position="298"/>
        <end position="318"/>
    </location>
</feature>
<feature type="region of interest" description="Disordered" evidence="6">
    <location>
        <begin position="1"/>
        <end position="38"/>
    </location>
</feature>
<keyword evidence="3 7" id="KW-0812">Transmembrane</keyword>
<feature type="region of interest" description="Disordered" evidence="6">
    <location>
        <begin position="77"/>
        <end position="97"/>
    </location>
</feature>
<evidence type="ECO:0000256" key="1">
    <source>
        <dbReference type="ARBA" id="ARBA00004651"/>
    </source>
</evidence>
<feature type="transmembrane region" description="Helical" evidence="7">
    <location>
        <begin position="410"/>
        <end position="430"/>
    </location>
</feature>